<dbReference type="SMART" id="SM01126">
    <property type="entry name" value="DDE_Tnp_IS1595"/>
    <property type="match status" value="1"/>
</dbReference>
<gene>
    <name evidence="2" type="ORF">C8D93_101558</name>
</gene>
<feature type="domain" description="ISXO2-like transposase" evidence="1">
    <location>
        <begin position="145"/>
        <end position="291"/>
    </location>
</feature>
<dbReference type="InterPro" id="IPR024442">
    <property type="entry name" value="Transposase_Zn_ribbon"/>
</dbReference>
<dbReference type="AlphaFoldDB" id="A0A318EFE2"/>
<name>A0A318EFE2_9GAMM</name>
<dbReference type="EMBL" id="QICN01000001">
    <property type="protein sequence ID" value="PXV71507.1"/>
    <property type="molecule type" value="Genomic_DNA"/>
</dbReference>
<protein>
    <submittedName>
        <fullName evidence="2">Transposase-like zinc ribbon protein</fullName>
    </submittedName>
</protein>
<comment type="caution">
    <text evidence="2">The sequence shown here is derived from an EMBL/GenBank/DDBJ whole genome shotgun (WGS) entry which is preliminary data.</text>
</comment>
<accession>A0A318EFE2</accession>
<organism evidence="2 3">
    <name type="scientific">Sinimarinibacterium flocculans</name>
    <dbReference type="NCBI Taxonomy" id="985250"/>
    <lineage>
        <taxon>Bacteria</taxon>
        <taxon>Pseudomonadati</taxon>
        <taxon>Pseudomonadota</taxon>
        <taxon>Gammaproteobacteria</taxon>
        <taxon>Nevskiales</taxon>
        <taxon>Nevskiaceae</taxon>
        <taxon>Sinimarinibacterium</taxon>
    </lineage>
</organism>
<evidence type="ECO:0000313" key="3">
    <source>
        <dbReference type="Proteomes" id="UP000248330"/>
    </source>
</evidence>
<dbReference type="Pfam" id="PF12762">
    <property type="entry name" value="DDE_Tnp_IS1595"/>
    <property type="match status" value="1"/>
</dbReference>
<dbReference type="InterPro" id="IPR024445">
    <property type="entry name" value="Tnp_ISXO2-like"/>
</dbReference>
<reference evidence="2 3" key="1">
    <citation type="submission" date="2018-04" db="EMBL/GenBank/DDBJ databases">
        <title>Genomic Encyclopedia of Type Strains, Phase IV (KMG-IV): sequencing the most valuable type-strain genomes for metagenomic binning, comparative biology and taxonomic classification.</title>
        <authorList>
            <person name="Goeker M."/>
        </authorList>
    </citation>
    <scope>NUCLEOTIDE SEQUENCE [LARGE SCALE GENOMIC DNA]</scope>
    <source>
        <strain evidence="2 3">DSM 104150</strain>
    </source>
</reference>
<evidence type="ECO:0000259" key="1">
    <source>
        <dbReference type="SMART" id="SM01126"/>
    </source>
</evidence>
<dbReference type="Proteomes" id="UP000248330">
    <property type="component" value="Unassembled WGS sequence"/>
</dbReference>
<evidence type="ECO:0000313" key="2">
    <source>
        <dbReference type="EMBL" id="PXV71507.1"/>
    </source>
</evidence>
<dbReference type="NCBIfam" id="NF033547">
    <property type="entry name" value="transpos_IS1595"/>
    <property type="match status" value="1"/>
</dbReference>
<keyword evidence="3" id="KW-1185">Reference proteome</keyword>
<dbReference type="Pfam" id="PF12760">
    <property type="entry name" value="Zn_ribbon_IS1595"/>
    <property type="match status" value="1"/>
</dbReference>
<sequence>MVLMETTTMAMNRVQFQPGLSMAEFIRGYGSERQCEQALIAARWPDGFVCPHCRDTRSSSFERDGRTYWQCCRCRRQTTVTAGTIFAATKLPLTTWFLAMHLLTQSKNNVSALELRRHLGVSYVTALLVKHKLMQVMADREQGLVLTGRIEIDDAYLGGEHPGKTGRGSPNKVPFIAAVQTSADGKPQRVCFKAMRFTKAGIQDWAHRAIDPDAVVVSDALPSVKAGLAAEVVRYHAIKTGSGRQAVLHPEFRNVNTVLGNLKTAITGTYHAFNFSKYADRYLAEAQYRFNRRFDLRSILIRLVHAAAQTRAYPASVLRLAEIR</sequence>
<proteinExistence type="predicted"/>